<proteinExistence type="predicted"/>
<evidence type="ECO:0000313" key="4">
    <source>
        <dbReference type="Proteomes" id="UP000253208"/>
    </source>
</evidence>
<feature type="region of interest" description="Disordered" evidence="1">
    <location>
        <begin position="105"/>
        <end position="184"/>
    </location>
</feature>
<comment type="caution">
    <text evidence="3">The sequence shown here is derived from an EMBL/GenBank/DDBJ whole genome shotgun (WGS) entry which is preliminary data.</text>
</comment>
<feature type="domain" description="Pesticidal crystal protein Cry22Aa Ig-like" evidence="2">
    <location>
        <begin position="196"/>
        <end position="254"/>
    </location>
</feature>
<protein>
    <recommendedName>
        <fullName evidence="2">Pesticidal crystal protein Cry22Aa Ig-like domain-containing protein</fullName>
    </recommendedName>
</protein>
<reference evidence="3 4" key="1">
    <citation type="submission" date="2018-02" db="EMBL/GenBank/DDBJ databases">
        <title>Complete genome sequencing of Faecalibacterium prausnitzii strains isolated from the human gut.</title>
        <authorList>
            <person name="Fitzgerald B.C."/>
            <person name="Shkoporov A.N."/>
            <person name="Ross P.R."/>
            <person name="Hill C."/>
        </authorList>
    </citation>
    <scope>NUCLEOTIDE SEQUENCE [LARGE SCALE GENOMIC DNA]</scope>
    <source>
        <strain evidence="3 4">APC942/31-1</strain>
    </source>
</reference>
<dbReference type="InterPro" id="IPR032179">
    <property type="entry name" value="Cry22Aa_Ig-like"/>
</dbReference>
<dbReference type="Proteomes" id="UP000253208">
    <property type="component" value="Unassembled WGS sequence"/>
</dbReference>
<dbReference type="InterPro" id="IPR013783">
    <property type="entry name" value="Ig-like_fold"/>
</dbReference>
<evidence type="ECO:0000256" key="1">
    <source>
        <dbReference type="SAM" id="MobiDB-lite"/>
    </source>
</evidence>
<dbReference type="EMBL" id="PSQG01000015">
    <property type="protein sequence ID" value="RCH43289.1"/>
    <property type="molecule type" value="Genomic_DNA"/>
</dbReference>
<dbReference type="AlphaFoldDB" id="A0A367G036"/>
<gene>
    <name evidence="3" type="ORF">C4886_11435</name>
</gene>
<dbReference type="Pfam" id="PF16403">
    <property type="entry name" value="Bact_surface_Ig-like"/>
    <property type="match status" value="1"/>
</dbReference>
<feature type="compositionally biased region" description="Basic and acidic residues" evidence="1">
    <location>
        <begin position="169"/>
        <end position="179"/>
    </location>
</feature>
<evidence type="ECO:0000259" key="2">
    <source>
        <dbReference type="Pfam" id="PF16403"/>
    </source>
</evidence>
<sequence length="264" mass="29003">MKKFFVFLLVVICLGMGVGVVYMKSSEDNEGPKITFEEGKDTNYTSDMTEEDLLKDVKAQDDRDGDVTESLTVETIYPKTDGKQVSVIFVAKDKNNNVTKKEFTMEAQDGSAENPQLGLIDNDGLTEDGDSTDTTEPAEETDMQDGTEADSTYAESGDSAEGELTPEEQAQKTQEDKIEQLSPQDPKMYLTTYYVEVPVGTTLDKLSYVKDIQDDTESTSDLFKRIQITGDVNTAAPGTYELTYYVVDNSGNSSNGAVLTIVVK</sequence>
<evidence type="ECO:0000313" key="3">
    <source>
        <dbReference type="EMBL" id="RCH43289.1"/>
    </source>
</evidence>
<accession>A0A367G036</accession>
<feature type="compositionally biased region" description="Acidic residues" evidence="1">
    <location>
        <begin position="124"/>
        <end position="148"/>
    </location>
</feature>
<organism evidence="3 4">
    <name type="scientific">Blautia obeum</name>
    <dbReference type="NCBI Taxonomy" id="40520"/>
    <lineage>
        <taxon>Bacteria</taxon>
        <taxon>Bacillati</taxon>
        <taxon>Bacillota</taxon>
        <taxon>Clostridia</taxon>
        <taxon>Lachnospirales</taxon>
        <taxon>Lachnospiraceae</taxon>
        <taxon>Blautia</taxon>
    </lineage>
</organism>
<name>A0A367G036_9FIRM</name>
<dbReference type="RefSeq" id="WP_114002397.1">
    <property type="nucleotide sequence ID" value="NZ_PSQG01000015.1"/>
</dbReference>
<dbReference type="Gene3D" id="2.60.40.10">
    <property type="entry name" value="Immunoglobulins"/>
    <property type="match status" value="1"/>
</dbReference>